<evidence type="ECO:0000313" key="3">
    <source>
        <dbReference type="Proteomes" id="UP000011715"/>
    </source>
</evidence>
<name>A0A0C4E1M0_MAGP6</name>
<dbReference type="EnsemblFungi" id="MAPG_06285T0">
    <property type="protein sequence ID" value="MAPG_06285T0"/>
    <property type="gene ID" value="MAPG_06285"/>
</dbReference>
<dbReference type="EMBL" id="ADBL01001513">
    <property type="status" value="NOT_ANNOTATED_CDS"/>
    <property type="molecule type" value="Genomic_DNA"/>
</dbReference>
<dbReference type="EMBL" id="GL876970">
    <property type="protein sequence ID" value="KLU87284.1"/>
    <property type="molecule type" value="Genomic_DNA"/>
</dbReference>
<gene>
    <name evidence="1" type="ORF">MAPG_06285</name>
</gene>
<dbReference type="VEuPathDB" id="FungiDB:MAPG_06285"/>
<evidence type="ECO:0000313" key="1">
    <source>
        <dbReference type="EMBL" id="KLU87284.1"/>
    </source>
</evidence>
<reference evidence="1" key="2">
    <citation type="submission" date="2010-05" db="EMBL/GenBank/DDBJ databases">
        <title>The Genome Sequence of Magnaporthe poae strain ATCC 64411.</title>
        <authorList>
            <consortium name="The Broad Institute Genome Sequencing Platform"/>
            <consortium name="Broad Institute Genome Sequencing Center for Infectious Disease"/>
            <person name="Ma L.-J."/>
            <person name="Dead R."/>
            <person name="Young S."/>
            <person name="Zeng Q."/>
            <person name="Koehrsen M."/>
            <person name="Alvarado L."/>
            <person name="Berlin A."/>
            <person name="Chapman S.B."/>
            <person name="Chen Z."/>
            <person name="Freedman E."/>
            <person name="Gellesch M."/>
            <person name="Goldberg J."/>
            <person name="Griggs A."/>
            <person name="Gujja S."/>
            <person name="Heilman E.R."/>
            <person name="Heiman D."/>
            <person name="Hepburn T."/>
            <person name="Howarth C."/>
            <person name="Jen D."/>
            <person name="Larson L."/>
            <person name="Mehta T."/>
            <person name="Neiman D."/>
            <person name="Pearson M."/>
            <person name="Roberts A."/>
            <person name="Saif S."/>
            <person name="Shea T."/>
            <person name="Shenoy N."/>
            <person name="Sisk P."/>
            <person name="Stolte C."/>
            <person name="Sykes S."/>
            <person name="Walk T."/>
            <person name="White J."/>
            <person name="Yandava C."/>
            <person name="Haas B."/>
            <person name="Nusbaum C."/>
            <person name="Birren B."/>
        </authorList>
    </citation>
    <scope>NUCLEOTIDE SEQUENCE</scope>
    <source>
        <strain evidence="1">ATCC 64411</strain>
    </source>
</reference>
<evidence type="ECO:0000313" key="2">
    <source>
        <dbReference type="EnsemblFungi" id="MAPG_06285T0"/>
    </source>
</evidence>
<dbReference type="AlphaFoldDB" id="A0A0C4E1M0"/>
<sequence length="116" mass="12325">MTDSIGGMYLVGAGSRLPKIYRPICPAARGRGGIYHSVIGSRPKISIEGKQPVERPSTSLAKASKDATLHTWHCAAARRRTWVSLGGLAASVDPLMTSVPPFFLLSSLESSSKKSS</sequence>
<proteinExistence type="predicted"/>
<reference evidence="2" key="5">
    <citation type="submission" date="2015-06" db="UniProtKB">
        <authorList>
            <consortium name="EnsemblFungi"/>
        </authorList>
    </citation>
    <scope>IDENTIFICATION</scope>
    <source>
        <strain evidence="2">ATCC 64411</strain>
    </source>
</reference>
<reference evidence="3" key="1">
    <citation type="submission" date="2010-05" db="EMBL/GenBank/DDBJ databases">
        <title>The genome sequence of Magnaporthe poae strain ATCC 64411.</title>
        <authorList>
            <person name="Ma L.-J."/>
            <person name="Dead R."/>
            <person name="Young S."/>
            <person name="Zeng Q."/>
            <person name="Koehrsen M."/>
            <person name="Alvarado L."/>
            <person name="Berlin A."/>
            <person name="Chapman S.B."/>
            <person name="Chen Z."/>
            <person name="Freedman E."/>
            <person name="Gellesch M."/>
            <person name="Goldberg J."/>
            <person name="Griggs A."/>
            <person name="Gujja S."/>
            <person name="Heilman E.R."/>
            <person name="Heiman D."/>
            <person name="Hepburn T."/>
            <person name="Howarth C."/>
            <person name="Jen D."/>
            <person name="Larson L."/>
            <person name="Mehta T."/>
            <person name="Neiman D."/>
            <person name="Pearson M."/>
            <person name="Roberts A."/>
            <person name="Saif S."/>
            <person name="Shea T."/>
            <person name="Shenoy N."/>
            <person name="Sisk P."/>
            <person name="Stolte C."/>
            <person name="Sykes S."/>
            <person name="Walk T."/>
            <person name="White J."/>
            <person name="Yandava C."/>
            <person name="Haas B."/>
            <person name="Nusbaum C."/>
            <person name="Birren B."/>
        </authorList>
    </citation>
    <scope>NUCLEOTIDE SEQUENCE [LARGE SCALE GENOMIC DNA]</scope>
    <source>
        <strain evidence="3">ATCC 64411 / 73-15</strain>
    </source>
</reference>
<keyword evidence="3" id="KW-1185">Reference proteome</keyword>
<accession>A0A0C4E1M0</accession>
<organism evidence="2 3">
    <name type="scientific">Magnaporthiopsis poae (strain ATCC 64411 / 73-15)</name>
    <name type="common">Kentucky bluegrass fungus</name>
    <name type="synonym">Magnaporthe poae</name>
    <dbReference type="NCBI Taxonomy" id="644358"/>
    <lineage>
        <taxon>Eukaryota</taxon>
        <taxon>Fungi</taxon>
        <taxon>Dikarya</taxon>
        <taxon>Ascomycota</taxon>
        <taxon>Pezizomycotina</taxon>
        <taxon>Sordariomycetes</taxon>
        <taxon>Sordariomycetidae</taxon>
        <taxon>Magnaporthales</taxon>
        <taxon>Magnaporthaceae</taxon>
        <taxon>Magnaporthiopsis</taxon>
    </lineage>
</organism>
<dbReference type="Proteomes" id="UP000011715">
    <property type="component" value="Unassembled WGS sequence"/>
</dbReference>
<protein>
    <submittedName>
        <fullName evidence="1 2">Uncharacterized protein</fullName>
    </submittedName>
</protein>
<reference evidence="2" key="4">
    <citation type="journal article" date="2015" name="G3 (Bethesda)">
        <title>Genome sequences of three phytopathogenic species of the Magnaporthaceae family of fungi.</title>
        <authorList>
            <person name="Okagaki L.H."/>
            <person name="Nunes C.C."/>
            <person name="Sailsbery J."/>
            <person name="Clay B."/>
            <person name="Brown D."/>
            <person name="John T."/>
            <person name="Oh Y."/>
            <person name="Young N."/>
            <person name="Fitzgerald M."/>
            <person name="Haas B.J."/>
            <person name="Zeng Q."/>
            <person name="Young S."/>
            <person name="Adiconis X."/>
            <person name="Fan L."/>
            <person name="Levin J.Z."/>
            <person name="Mitchell T.K."/>
            <person name="Okubara P.A."/>
            <person name="Farman M.L."/>
            <person name="Kohn L.M."/>
            <person name="Birren B."/>
            <person name="Ma L.-J."/>
            <person name="Dean R.A."/>
        </authorList>
    </citation>
    <scope>NUCLEOTIDE SEQUENCE</scope>
    <source>
        <strain evidence="2">ATCC 64411 / 73-15</strain>
    </source>
</reference>
<reference evidence="1" key="3">
    <citation type="submission" date="2011-03" db="EMBL/GenBank/DDBJ databases">
        <title>Annotation of Magnaporthe poae ATCC 64411.</title>
        <authorList>
            <person name="Ma L.-J."/>
            <person name="Dead R."/>
            <person name="Young S.K."/>
            <person name="Zeng Q."/>
            <person name="Gargeya S."/>
            <person name="Fitzgerald M."/>
            <person name="Haas B."/>
            <person name="Abouelleil A."/>
            <person name="Alvarado L."/>
            <person name="Arachchi H.M."/>
            <person name="Berlin A."/>
            <person name="Brown A."/>
            <person name="Chapman S.B."/>
            <person name="Chen Z."/>
            <person name="Dunbar C."/>
            <person name="Freedman E."/>
            <person name="Gearin G."/>
            <person name="Gellesch M."/>
            <person name="Goldberg J."/>
            <person name="Griggs A."/>
            <person name="Gujja S."/>
            <person name="Heiman D."/>
            <person name="Howarth C."/>
            <person name="Larson L."/>
            <person name="Lui A."/>
            <person name="MacDonald P.J.P."/>
            <person name="Mehta T."/>
            <person name="Montmayeur A."/>
            <person name="Murphy C."/>
            <person name="Neiman D."/>
            <person name="Pearson M."/>
            <person name="Priest M."/>
            <person name="Roberts A."/>
            <person name="Saif S."/>
            <person name="Shea T."/>
            <person name="Shenoy N."/>
            <person name="Sisk P."/>
            <person name="Stolte C."/>
            <person name="Sykes S."/>
            <person name="Yandava C."/>
            <person name="Wortman J."/>
            <person name="Nusbaum C."/>
            <person name="Birren B."/>
        </authorList>
    </citation>
    <scope>NUCLEOTIDE SEQUENCE</scope>
    <source>
        <strain evidence="1">ATCC 64411</strain>
    </source>
</reference>